<organism evidence="2 3">
    <name type="scientific">Undibacterium danionis</name>
    <dbReference type="NCBI Taxonomy" id="1812100"/>
    <lineage>
        <taxon>Bacteria</taxon>
        <taxon>Pseudomonadati</taxon>
        <taxon>Pseudomonadota</taxon>
        <taxon>Betaproteobacteria</taxon>
        <taxon>Burkholderiales</taxon>
        <taxon>Oxalobacteraceae</taxon>
        <taxon>Undibacterium</taxon>
    </lineage>
</organism>
<accession>A0ABV6I8U8</accession>
<comment type="caution">
    <text evidence="2">The sequence shown here is derived from an EMBL/GenBank/DDBJ whole genome shotgun (WGS) entry which is preliminary data.</text>
</comment>
<gene>
    <name evidence="2" type="ORF">ACFFJH_00325</name>
</gene>
<dbReference type="EMBL" id="JBHLXJ010000002">
    <property type="protein sequence ID" value="MFC0348243.1"/>
    <property type="molecule type" value="Genomic_DNA"/>
</dbReference>
<sequence>MTVQATNQSVISVMSDSWVGPSLLNKNPMPNHNRKNGRIQSKRLPLPTSQNDIEMAKKKGSNQPNKNRIGNRLASMFFKFFGVKPSALILI</sequence>
<protein>
    <submittedName>
        <fullName evidence="2">Uncharacterized protein</fullName>
    </submittedName>
</protein>
<reference evidence="2 3" key="1">
    <citation type="submission" date="2024-09" db="EMBL/GenBank/DDBJ databases">
        <authorList>
            <person name="Sun Q."/>
            <person name="Mori K."/>
        </authorList>
    </citation>
    <scope>NUCLEOTIDE SEQUENCE [LARGE SCALE GENOMIC DNA]</scope>
    <source>
        <strain evidence="2 3">CCM 8677</strain>
    </source>
</reference>
<feature type="compositionally biased region" description="Basic residues" evidence="1">
    <location>
        <begin position="32"/>
        <end position="41"/>
    </location>
</feature>
<dbReference type="Proteomes" id="UP001589844">
    <property type="component" value="Unassembled WGS sequence"/>
</dbReference>
<feature type="region of interest" description="Disordered" evidence="1">
    <location>
        <begin position="22"/>
        <end position="50"/>
    </location>
</feature>
<evidence type="ECO:0000256" key="1">
    <source>
        <dbReference type="SAM" id="MobiDB-lite"/>
    </source>
</evidence>
<evidence type="ECO:0000313" key="2">
    <source>
        <dbReference type="EMBL" id="MFC0348243.1"/>
    </source>
</evidence>
<name>A0ABV6I8U8_9BURK</name>
<dbReference type="RefSeq" id="WP_390209271.1">
    <property type="nucleotide sequence ID" value="NZ_JBHLXJ010000002.1"/>
</dbReference>
<proteinExistence type="predicted"/>
<keyword evidence="3" id="KW-1185">Reference proteome</keyword>
<evidence type="ECO:0000313" key="3">
    <source>
        <dbReference type="Proteomes" id="UP001589844"/>
    </source>
</evidence>